<dbReference type="EMBL" id="JAWLLD010000008">
    <property type="protein sequence ID" value="MDV7012564.1"/>
    <property type="molecule type" value="Genomic_DNA"/>
</dbReference>
<evidence type="ECO:0000313" key="1">
    <source>
        <dbReference type="EMBL" id="MDV7012564.1"/>
    </source>
</evidence>
<protein>
    <submittedName>
        <fullName evidence="1">Uncharacterized protein</fullName>
    </submittedName>
</protein>
<gene>
    <name evidence="1" type="ORF">R4F53_09685</name>
</gene>
<organism evidence="1 2">
    <name type="scientific">Mycobacterium intracellulare</name>
    <dbReference type="NCBI Taxonomy" id="1767"/>
    <lineage>
        <taxon>Bacteria</taxon>
        <taxon>Bacillati</taxon>
        <taxon>Actinomycetota</taxon>
        <taxon>Actinomycetes</taxon>
        <taxon>Mycobacteriales</taxon>
        <taxon>Mycobacteriaceae</taxon>
        <taxon>Mycobacterium</taxon>
        <taxon>Mycobacterium avium complex (MAC)</taxon>
    </lineage>
</organism>
<accession>A0AAE4REE0</accession>
<dbReference type="RefSeq" id="WP_225324954.1">
    <property type="nucleotide sequence ID" value="NZ_JAEKMV010000021.1"/>
</dbReference>
<reference evidence="1" key="1">
    <citation type="submission" date="2023-10" db="EMBL/GenBank/DDBJ databases">
        <title>Characterization and genome sequence of Mycobacterium intracellulare ABSURDO, a novel pathogenic isolate with three colony morphotypes that vary in growth and acid-fastness.</title>
        <authorList>
            <person name="Jude B.A."/>
            <person name="Robinson R.T."/>
        </authorList>
    </citation>
    <scope>NUCLEOTIDE SEQUENCE</scope>
    <source>
        <strain evidence="1">ABSURDO Component B</strain>
    </source>
</reference>
<dbReference type="AlphaFoldDB" id="A0AAE4REE0"/>
<sequence length="210" mass="24498">MADYYLDLTGFPAFLHRIVKSWYVWQEISLRSRGRFPGEITREPRAHETREQIYWGGRPPEMINSQELAFINEGDVSFYLVCRDGKFFIDSEERGSRDTYWMFRRFDDAEKYLLFLLSQMARPGQYTKSPSYSWYQEGVDPRVTLSKPDPVNFPGRVSLRVDQEATDRGWMGESDAPAGSHVIVLSFAELDSILRQGIPADWFTVNIRTE</sequence>
<dbReference type="Proteomes" id="UP001187143">
    <property type="component" value="Unassembled WGS sequence"/>
</dbReference>
<comment type="caution">
    <text evidence="1">The sequence shown here is derived from an EMBL/GenBank/DDBJ whole genome shotgun (WGS) entry which is preliminary data.</text>
</comment>
<name>A0AAE4REE0_MYCIT</name>
<proteinExistence type="predicted"/>
<evidence type="ECO:0000313" key="2">
    <source>
        <dbReference type="Proteomes" id="UP001187143"/>
    </source>
</evidence>